<dbReference type="PANTHER" id="PTHR31302">
    <property type="entry name" value="TRANSMEMBRANE PROTEIN WITH METALLOPHOSPHOESTERASE DOMAIN-RELATED"/>
    <property type="match status" value="1"/>
</dbReference>
<comment type="caution">
    <text evidence="3">The sequence shown here is derived from an EMBL/GenBank/DDBJ whole genome shotgun (WGS) entry which is preliminary data.</text>
</comment>
<organism evidence="3 4">
    <name type="scientific">Bacillus thermotolerans</name>
    <name type="common">Quasibacillus thermotolerans</name>
    <dbReference type="NCBI Taxonomy" id="1221996"/>
    <lineage>
        <taxon>Bacteria</taxon>
        <taxon>Bacillati</taxon>
        <taxon>Bacillota</taxon>
        <taxon>Bacilli</taxon>
        <taxon>Bacillales</taxon>
        <taxon>Bacillaceae</taxon>
        <taxon>Bacillus</taxon>
    </lineage>
</organism>
<dbReference type="Gene3D" id="3.60.21.10">
    <property type="match status" value="1"/>
</dbReference>
<proteinExistence type="predicted"/>
<feature type="transmembrane region" description="Helical" evidence="1">
    <location>
        <begin position="52"/>
        <end position="72"/>
    </location>
</feature>
<dbReference type="InterPro" id="IPR029052">
    <property type="entry name" value="Metallo-depent_PP-like"/>
</dbReference>
<evidence type="ECO:0000259" key="2">
    <source>
        <dbReference type="Pfam" id="PF00149"/>
    </source>
</evidence>
<dbReference type="Proteomes" id="UP000031563">
    <property type="component" value="Unassembled WGS sequence"/>
</dbReference>
<feature type="domain" description="Calcineurin-like phosphoesterase" evidence="2">
    <location>
        <begin position="97"/>
        <end position="253"/>
    </location>
</feature>
<keyword evidence="4" id="KW-1185">Reference proteome</keyword>
<dbReference type="EMBL" id="JWIR02000050">
    <property type="protein sequence ID" value="KKB37945.1"/>
    <property type="molecule type" value="Genomic_DNA"/>
</dbReference>
<dbReference type="PANTHER" id="PTHR31302:SF32">
    <property type="entry name" value="PHOSPHOESTERASE"/>
    <property type="match status" value="1"/>
</dbReference>
<reference evidence="3" key="1">
    <citation type="submission" date="2015-02" db="EMBL/GenBank/DDBJ databases">
        <title>Genome Assembly of Bacillaceae bacterium MTCC 8252.</title>
        <authorList>
            <person name="Verma A."/>
            <person name="Khatri I."/>
            <person name="Mual P."/>
            <person name="Subramanian S."/>
            <person name="Krishnamurthi S."/>
        </authorList>
    </citation>
    <scope>NUCLEOTIDE SEQUENCE [LARGE SCALE GENOMIC DNA]</scope>
    <source>
        <strain evidence="3">MTCC 8252</strain>
    </source>
</reference>
<dbReference type="GO" id="GO:0009245">
    <property type="term" value="P:lipid A biosynthetic process"/>
    <property type="evidence" value="ECO:0007669"/>
    <property type="project" value="TreeGrafter"/>
</dbReference>
<evidence type="ECO:0000256" key="1">
    <source>
        <dbReference type="SAM" id="Phobius"/>
    </source>
</evidence>
<feature type="transmembrane region" description="Helical" evidence="1">
    <location>
        <begin position="25"/>
        <end position="46"/>
    </location>
</feature>
<evidence type="ECO:0000313" key="3">
    <source>
        <dbReference type="EMBL" id="KKB37945.1"/>
    </source>
</evidence>
<dbReference type="SUPFAM" id="SSF56300">
    <property type="entry name" value="Metallo-dependent phosphatases"/>
    <property type="match status" value="1"/>
</dbReference>
<evidence type="ECO:0000313" key="4">
    <source>
        <dbReference type="Proteomes" id="UP000031563"/>
    </source>
</evidence>
<keyword evidence="1" id="KW-0472">Membrane</keyword>
<sequence length="307" mass="34680">MHSLLHSLSPPFCNSFHCMGEVDRLFLFLGRSVILIIILYFILVGAKSGLMIYVYIGAAILIFLLGLLFFMWKEAHLNEIKEKTLSFRRYPKGKPLTFFFISDIHRRTIDRSILQQLKGKVDFIIIGGDLGEQGVPLQRIDYNLGLLGETAPVFFVWGNNDYELPEDKLRQLFKKHKILPLRNESYPLIPDSEPPVYLMGVDDFSKGKSDKASAFARVPSEAFKIFVSHNPFFAKKLTKGDGVSLFLSGHTHGGQIRLFNRGLYQKGGWEKQGGMMVLVSNGYGTTAVPLRLGARAETHLITIHSEE</sequence>
<accession>A0A0F5HY14</accession>
<dbReference type="InterPro" id="IPR004843">
    <property type="entry name" value="Calcineurin-like_PHP"/>
</dbReference>
<gene>
    <name evidence="3" type="ORF">QY95_02722</name>
</gene>
<dbReference type="AlphaFoldDB" id="A0A0F5HY14"/>
<protein>
    <submittedName>
        <fullName evidence="3">Phosphoesterase</fullName>
    </submittedName>
</protein>
<dbReference type="InterPro" id="IPR051158">
    <property type="entry name" value="Metallophosphoesterase_sf"/>
</dbReference>
<keyword evidence="1" id="KW-1133">Transmembrane helix</keyword>
<keyword evidence="1" id="KW-0812">Transmembrane</keyword>
<name>A0A0F5HY14_BACTR</name>
<dbReference type="GO" id="GO:0008758">
    <property type="term" value="F:UDP-2,3-diacylglucosamine hydrolase activity"/>
    <property type="evidence" value="ECO:0007669"/>
    <property type="project" value="TreeGrafter"/>
</dbReference>
<dbReference type="STRING" id="1221996.QY95_02722"/>
<dbReference type="Pfam" id="PF00149">
    <property type="entry name" value="Metallophos"/>
    <property type="match status" value="1"/>
</dbReference>
<dbReference type="GO" id="GO:0016020">
    <property type="term" value="C:membrane"/>
    <property type="evidence" value="ECO:0007669"/>
    <property type="project" value="GOC"/>
</dbReference>